<dbReference type="OrthoDB" id="33896at2"/>
<dbReference type="PROSITE" id="PS51257">
    <property type="entry name" value="PROKAR_LIPOPROTEIN"/>
    <property type="match status" value="1"/>
</dbReference>
<organism evidence="1 2">
    <name type="scientific">Myxococcus llanfairpwllgwyngyllgogerychwyrndrobwllllantysiliogogogochensis</name>
    <dbReference type="NCBI Taxonomy" id="2590453"/>
    <lineage>
        <taxon>Bacteria</taxon>
        <taxon>Pseudomonadati</taxon>
        <taxon>Myxococcota</taxon>
        <taxon>Myxococcia</taxon>
        <taxon>Myxococcales</taxon>
        <taxon>Cystobacterineae</taxon>
        <taxon>Myxococcaceae</taxon>
        <taxon>Myxococcus</taxon>
    </lineage>
</organism>
<dbReference type="Gene3D" id="2.120.10.30">
    <property type="entry name" value="TolB, C-terminal domain"/>
    <property type="match status" value="1"/>
</dbReference>
<comment type="caution">
    <text evidence="1">The sequence shown here is derived from an EMBL/GenBank/DDBJ whole genome shotgun (WGS) entry which is preliminary data.</text>
</comment>
<sequence length="437" mass="44650">MRTGLIVLALGAPLLLGCGDSGDSEEPNDCPTTGQGTLEVTIRGLPSSTASIVTLRNGNGLRIIDASRRLEGLSAGTWNLLPEPTGGSGPLIRTAYDAPTSQVCVRDGQTATATVDYALVPSSQKLWLSTSNGAAELEAFSAESLGASGSPSATVLLDSTPAIPRASGLAFDRRGNLWVALGSGEIRRYPARDLGASGVRAPDVTLTGSALRGGVPGPIALAFDRMGNLWVSVGFSDKVLRFGAAQLTASGSPTPEVELSGLGEPSALAFDAEDNLWVADSASTGSRVHRVGSVRLGTSGTVTPETSIDAKPTPDGVSFSGPSGLAFDEEGNLWVAYVASGIVARLTPREQGDAGPRTVTPAVWLDVGGPRELAFDEEGGLWLGYDSGDIARLSPGQLAATGAPTPQTLISSADLGVTHGVAIYPAPANLPLFHGLD</sequence>
<evidence type="ECO:0000313" key="2">
    <source>
        <dbReference type="Proteomes" id="UP000315369"/>
    </source>
</evidence>
<gene>
    <name evidence="1" type="ORF">FJV41_16200</name>
</gene>
<reference evidence="1 2" key="1">
    <citation type="submission" date="2019-06" db="EMBL/GenBank/DDBJ databases">
        <authorList>
            <person name="Livingstone P."/>
            <person name="Whitworth D."/>
        </authorList>
    </citation>
    <scope>NUCLEOTIDE SEQUENCE [LARGE SCALE GENOMIC DNA]</scope>
    <source>
        <strain evidence="1 2">AM401</strain>
    </source>
</reference>
<dbReference type="EMBL" id="VIFM01000055">
    <property type="protein sequence ID" value="TQF14926.1"/>
    <property type="molecule type" value="Genomic_DNA"/>
</dbReference>
<protein>
    <submittedName>
        <fullName evidence="1">Uncharacterized protein</fullName>
    </submittedName>
</protein>
<dbReference type="AlphaFoldDB" id="A0A540X101"/>
<dbReference type="RefSeq" id="WP_141643387.1">
    <property type="nucleotide sequence ID" value="NZ_VIFM01000055.1"/>
</dbReference>
<keyword evidence="2" id="KW-1185">Reference proteome</keyword>
<dbReference type="InterPro" id="IPR011042">
    <property type="entry name" value="6-blade_b-propeller_TolB-like"/>
</dbReference>
<dbReference type="Proteomes" id="UP000315369">
    <property type="component" value="Unassembled WGS sequence"/>
</dbReference>
<dbReference type="PANTHER" id="PTHR40274">
    <property type="entry name" value="VIRGINIAMYCIN B LYASE"/>
    <property type="match status" value="1"/>
</dbReference>
<dbReference type="PANTHER" id="PTHR40274:SF3">
    <property type="entry name" value="VIRGINIAMYCIN B LYASE"/>
    <property type="match status" value="1"/>
</dbReference>
<accession>A0A540X101</accession>
<dbReference type="SUPFAM" id="SSF63829">
    <property type="entry name" value="Calcium-dependent phosphotriesterase"/>
    <property type="match status" value="1"/>
</dbReference>
<dbReference type="InterPro" id="IPR051344">
    <property type="entry name" value="Vgb"/>
</dbReference>
<proteinExistence type="predicted"/>
<evidence type="ECO:0000313" key="1">
    <source>
        <dbReference type="EMBL" id="TQF14926.1"/>
    </source>
</evidence>
<name>A0A540X101_9BACT</name>